<feature type="region of interest" description="Disordered" evidence="2">
    <location>
        <begin position="99"/>
        <end position="219"/>
    </location>
</feature>
<feature type="compositionally biased region" description="Acidic residues" evidence="2">
    <location>
        <begin position="592"/>
        <end position="604"/>
    </location>
</feature>
<dbReference type="PANTHER" id="PTHR13309:SF0">
    <property type="entry name" value="FMR1-INTERACTING PROTEIN NUFIP1"/>
    <property type="match status" value="1"/>
</dbReference>
<feature type="domain" description="C3H1-type" evidence="3">
    <location>
        <begin position="463"/>
        <end position="491"/>
    </location>
</feature>
<dbReference type="GO" id="GO:0008270">
    <property type="term" value="F:zinc ion binding"/>
    <property type="evidence" value="ECO:0007669"/>
    <property type="project" value="UniProtKB-KW"/>
</dbReference>
<sequence length="684" mass="72384">MSYNSGGQQPRRTAPLIQRPTSSQHPHQSHSTLASGLGNAVAGALGGMGHGQSAMGGLNWGPYGGQAFAQAGGAVQSYGQGWAGQYGGVGGFPGSGGPASQSYGAGQPYGYPAQYRQAPQSAYPPSFYHPSHDQRQQRPSALPHRPVAPSAAPQHYSEPRPQTTADGYTLSSAYAGPSTSSAPPYDTPLHSAQPERDPPPWKGRKSGPSQPSGGGPQIVKCCKNDCSFTGSKKQVREHEEDRHLIYAPGREPKPWSGSLKPVDGAVIEGTGIALDTPEAVAKWIEERKKRWPSKKVVEEKEKARAERIAAGLEAPPRERGGRGRGRGRGLADVRGRGRGRGGRGGFVDGREGAEAPQDEEAKANEPARKRVKLEEEGETAEVKPSAQKAVHESPSVTDDSDGSDSDDEDDGPPEEATTKVEAMDAEMDDDEAVDEGGAGTEQVGEEENVDAPAEDAGAEAPKKRFQVVCRHWRKGNCALGDDACPYLHEIPANAPPPPLPKRKRPAPPPPPHNPFARPAGYSDPFSLLEERDYKHLVSDVLQVIEFLGANDWLKGVEIRPGQLDEESGIEVLEDKKVGESAPTEEAVVEPAAEPEVEDESDDDLVITPIDGQVAPTDATPSAHTATLDTAQSPQPPPAAVLPKPSLPTKPAAFSALASLVADYGSDTDDEEEEEKVAAALTGRA</sequence>
<name>A0A0K3C6U3_RHOTO</name>
<dbReference type="Proteomes" id="UP000199069">
    <property type="component" value="Unassembled WGS sequence"/>
</dbReference>
<feature type="compositionally biased region" description="Polar residues" evidence="2">
    <location>
        <begin position="160"/>
        <end position="182"/>
    </location>
</feature>
<feature type="compositionally biased region" description="Acidic residues" evidence="2">
    <location>
        <begin position="443"/>
        <end position="457"/>
    </location>
</feature>
<feature type="compositionally biased region" description="Acidic residues" evidence="2">
    <location>
        <begin position="398"/>
        <end position="413"/>
    </location>
</feature>
<dbReference type="PROSITE" id="PS50103">
    <property type="entry name" value="ZF_C3H1"/>
    <property type="match status" value="1"/>
</dbReference>
<dbReference type="Pfam" id="PF10453">
    <property type="entry name" value="NUFIP1"/>
    <property type="match status" value="1"/>
</dbReference>
<dbReference type="PANTHER" id="PTHR13309">
    <property type="entry name" value="NUCLEAR FRAGILE X MENTAL RETARDATION PROTEIN INTERACTING PROTEIN 1"/>
    <property type="match status" value="1"/>
</dbReference>
<feature type="region of interest" description="Disordered" evidence="2">
    <location>
        <begin position="231"/>
        <end position="262"/>
    </location>
</feature>
<dbReference type="AlphaFoldDB" id="A0A0K3C6U3"/>
<reference evidence="4 5" key="1">
    <citation type="submission" date="2015-07" db="EMBL/GenBank/DDBJ databases">
        <authorList>
            <person name="Cajimat M.N.B."/>
            <person name="Milazzo M.L."/>
            <person name="Fulhorst C.F."/>
        </authorList>
    </citation>
    <scope>NUCLEOTIDE SEQUENCE [LARGE SCALE GENOMIC DNA]</scope>
    <source>
        <strain evidence="4">Single colony</strain>
    </source>
</reference>
<evidence type="ECO:0000256" key="2">
    <source>
        <dbReference type="SAM" id="MobiDB-lite"/>
    </source>
</evidence>
<dbReference type="OMA" id="EERDYKH"/>
<dbReference type="STRING" id="5286.A0A0K3C6U3"/>
<evidence type="ECO:0000259" key="3">
    <source>
        <dbReference type="PROSITE" id="PS50103"/>
    </source>
</evidence>
<evidence type="ECO:0000313" key="4">
    <source>
        <dbReference type="EMBL" id="CTR05394.1"/>
    </source>
</evidence>
<feature type="region of interest" description="Disordered" evidence="2">
    <location>
        <begin position="490"/>
        <end position="523"/>
    </location>
</feature>
<feature type="compositionally biased region" description="Low complexity" evidence="2">
    <location>
        <begin position="579"/>
        <end position="591"/>
    </location>
</feature>
<feature type="compositionally biased region" description="Basic and acidic residues" evidence="2">
    <location>
        <begin position="234"/>
        <end position="244"/>
    </location>
</feature>
<feature type="compositionally biased region" description="Polar residues" evidence="2">
    <location>
        <begin position="618"/>
        <end position="630"/>
    </location>
</feature>
<dbReference type="GO" id="GO:0003723">
    <property type="term" value="F:RNA binding"/>
    <property type="evidence" value="ECO:0007669"/>
    <property type="project" value="InterPro"/>
</dbReference>
<keyword evidence="5" id="KW-1185">Reference proteome</keyword>
<keyword evidence="1" id="KW-0479">Metal-binding</keyword>
<feature type="compositionally biased region" description="Basic and acidic residues" evidence="2">
    <location>
        <begin position="348"/>
        <end position="374"/>
    </location>
</feature>
<protein>
    <recommendedName>
        <fullName evidence="3">C3H1-type domain-containing protein</fullName>
    </recommendedName>
</protein>
<dbReference type="GO" id="GO:0000492">
    <property type="term" value="P:box C/D snoRNP assembly"/>
    <property type="evidence" value="ECO:0007669"/>
    <property type="project" value="TreeGrafter"/>
</dbReference>
<accession>A0A0K3C6U3</accession>
<dbReference type="InterPro" id="IPR000571">
    <property type="entry name" value="Znf_CCCH"/>
</dbReference>
<gene>
    <name evidence="4" type="primary">FGENESH: predicted gene_2.424</name>
    <name evidence="4" type="ORF">BN2166_0012550</name>
</gene>
<feature type="zinc finger region" description="C3H1-type" evidence="1">
    <location>
        <begin position="463"/>
        <end position="491"/>
    </location>
</feature>
<evidence type="ECO:0000256" key="1">
    <source>
        <dbReference type="PROSITE-ProRule" id="PRU00723"/>
    </source>
</evidence>
<feature type="compositionally biased region" description="Acidic residues" evidence="2">
    <location>
        <begin position="423"/>
        <end position="434"/>
    </location>
</feature>
<dbReference type="Gene3D" id="4.10.1000.10">
    <property type="entry name" value="Zinc finger, CCCH-type"/>
    <property type="match status" value="1"/>
</dbReference>
<feature type="compositionally biased region" description="Acidic residues" evidence="2">
    <location>
        <begin position="665"/>
        <end position="674"/>
    </location>
</feature>
<dbReference type="InterPro" id="IPR039136">
    <property type="entry name" value="NUFIP1-like"/>
</dbReference>
<feature type="compositionally biased region" description="Pro residues" evidence="2">
    <location>
        <begin position="633"/>
        <end position="647"/>
    </location>
</feature>
<feature type="region of interest" description="Disordered" evidence="2">
    <location>
        <begin position="663"/>
        <end position="684"/>
    </location>
</feature>
<keyword evidence="1" id="KW-0862">Zinc</keyword>
<dbReference type="SMART" id="SM00356">
    <property type="entry name" value="ZnF_C3H1"/>
    <property type="match status" value="1"/>
</dbReference>
<feature type="region of interest" description="Disordered" evidence="2">
    <location>
        <begin position="307"/>
        <end position="462"/>
    </location>
</feature>
<proteinExistence type="predicted"/>
<feature type="region of interest" description="Disordered" evidence="2">
    <location>
        <begin position="1"/>
        <end position="39"/>
    </location>
</feature>
<dbReference type="GO" id="GO:0005634">
    <property type="term" value="C:nucleus"/>
    <property type="evidence" value="ECO:0007669"/>
    <property type="project" value="TreeGrafter"/>
</dbReference>
<evidence type="ECO:0000313" key="5">
    <source>
        <dbReference type="Proteomes" id="UP000199069"/>
    </source>
</evidence>
<dbReference type="InterPro" id="IPR019496">
    <property type="entry name" value="NUFIP1_cons_dom"/>
</dbReference>
<organism evidence="4 5">
    <name type="scientific">Rhodotorula toruloides</name>
    <name type="common">Yeast</name>
    <name type="synonym">Rhodosporidium toruloides</name>
    <dbReference type="NCBI Taxonomy" id="5286"/>
    <lineage>
        <taxon>Eukaryota</taxon>
        <taxon>Fungi</taxon>
        <taxon>Dikarya</taxon>
        <taxon>Basidiomycota</taxon>
        <taxon>Pucciniomycotina</taxon>
        <taxon>Microbotryomycetes</taxon>
        <taxon>Sporidiobolales</taxon>
        <taxon>Sporidiobolaceae</taxon>
        <taxon>Rhodotorula</taxon>
    </lineage>
</organism>
<dbReference type="EMBL" id="CWKI01000002">
    <property type="protein sequence ID" value="CTR05394.1"/>
    <property type="molecule type" value="Genomic_DNA"/>
</dbReference>
<feature type="compositionally biased region" description="Polar residues" evidence="2">
    <location>
        <begin position="1"/>
        <end position="11"/>
    </location>
</feature>
<feature type="compositionally biased region" description="Low complexity" evidence="2">
    <location>
        <begin position="20"/>
        <end position="39"/>
    </location>
</feature>
<feature type="region of interest" description="Disordered" evidence="2">
    <location>
        <begin position="575"/>
        <end position="648"/>
    </location>
</feature>
<keyword evidence="1" id="KW-0863">Zinc-finger</keyword>